<dbReference type="GO" id="GO:0043161">
    <property type="term" value="P:proteasome-mediated ubiquitin-dependent protein catabolic process"/>
    <property type="evidence" value="ECO:0007669"/>
    <property type="project" value="TreeGrafter"/>
</dbReference>
<dbReference type="RefSeq" id="XP_022310168.1">
    <property type="nucleotide sequence ID" value="XM_022454460.1"/>
</dbReference>
<keyword evidence="1" id="KW-0479">Metal-binding</keyword>
<organism evidence="3 4">
    <name type="scientific">Crassostrea virginica</name>
    <name type="common">Eastern oyster</name>
    <dbReference type="NCBI Taxonomy" id="6565"/>
    <lineage>
        <taxon>Eukaryota</taxon>
        <taxon>Metazoa</taxon>
        <taxon>Spiralia</taxon>
        <taxon>Lophotrochozoa</taxon>
        <taxon>Mollusca</taxon>
        <taxon>Bivalvia</taxon>
        <taxon>Autobranchia</taxon>
        <taxon>Pteriomorphia</taxon>
        <taxon>Ostreida</taxon>
        <taxon>Ostreoidea</taxon>
        <taxon>Ostreidae</taxon>
        <taxon>Crassostrea</taxon>
    </lineage>
</organism>
<reference evidence="4" key="1">
    <citation type="submission" date="2025-08" db="UniProtKB">
        <authorList>
            <consortium name="RefSeq"/>
        </authorList>
    </citation>
    <scope>IDENTIFICATION</scope>
    <source>
        <tissue evidence="4">Whole sample</tissue>
    </source>
</reference>
<keyword evidence="1" id="KW-0862">Zinc</keyword>
<keyword evidence="3" id="KW-1185">Reference proteome</keyword>
<dbReference type="KEGG" id="cvn:111115641"/>
<gene>
    <name evidence="4" type="primary">LOC111115641</name>
</gene>
<evidence type="ECO:0000313" key="3">
    <source>
        <dbReference type="Proteomes" id="UP000694844"/>
    </source>
</evidence>
<dbReference type="InterPro" id="IPR000315">
    <property type="entry name" value="Znf_B-box"/>
</dbReference>
<evidence type="ECO:0000256" key="1">
    <source>
        <dbReference type="PROSITE-ProRule" id="PRU00024"/>
    </source>
</evidence>
<keyword evidence="1" id="KW-0863">Zinc-finger</keyword>
<sequence length="580" mass="67066">MISSKINSSVNVKFCSQDGCVLNTEYFCQDCQKDFCLKCHKEHATSLDTKHHCIAHYRNRGRHIPNKNETCSIHLDCTYETFCESCNIPICAKCKGHRKHKKLELVTAYKFKQKQVKKQIFNIRSDTIYQFQVILKELKDDVKYCRGKMKHLQYAMGVMSKRIKNSMDEVLSDDSYLKNVHRCLSQVDRIQGHVNKIEYYEQIHEWLIKKPVKFLQFIKKLRPPSVEDTPNLHLHSLPSMTPDINLKYLITPLTKIKITRKGKRQVENKKLLKIILPAKVLDSYLITGVDCCHHLSCVTPEHVWVNDGKSIILADTKKGVTLKRLPILRIYQPWFGLHSVNSERELIYIENISTVKKCCDDMTIKTVLKMKKRRKPEWLPVCLYCSPSTSDLLIGKIIIGTDGTKITRYNKAGKVTQTIQNDENGKALFKFPRFITENNNGDVVVSDIINKSHGAVVVTDRYGRHRFSYTGHPPGSKILPLGICTDTFSNILMCDVKSNRVHVIEENGQFFGTWTHVLNQFGRTLRPVSLSYDVNTHLLWVGSHDENKVYVYRYLQRHPHLTDKIDLFEEVDVSKGQKAE</sequence>
<proteinExistence type="predicted"/>
<dbReference type="OrthoDB" id="6110133at2759"/>
<dbReference type="SUPFAM" id="SSF57845">
    <property type="entry name" value="B-box zinc-binding domain"/>
    <property type="match status" value="1"/>
</dbReference>
<dbReference type="AlphaFoldDB" id="A0A8B8C3A8"/>
<dbReference type="PROSITE" id="PS50119">
    <property type="entry name" value="ZF_BBOX"/>
    <property type="match status" value="1"/>
</dbReference>
<dbReference type="GO" id="GO:0000209">
    <property type="term" value="P:protein polyubiquitination"/>
    <property type="evidence" value="ECO:0007669"/>
    <property type="project" value="TreeGrafter"/>
</dbReference>
<accession>A0A8B8C3A8</accession>
<name>A0A8B8C3A8_CRAVI</name>
<dbReference type="Proteomes" id="UP000694844">
    <property type="component" value="Chromosome 9"/>
</dbReference>
<dbReference type="InterPro" id="IPR050952">
    <property type="entry name" value="TRIM-NHL_E3_ligases"/>
</dbReference>
<dbReference type="PANTHER" id="PTHR24104">
    <property type="entry name" value="E3 UBIQUITIN-PROTEIN LIGASE NHLRC1-RELATED"/>
    <property type="match status" value="1"/>
</dbReference>
<dbReference type="GO" id="GO:0061630">
    <property type="term" value="F:ubiquitin protein ligase activity"/>
    <property type="evidence" value="ECO:0007669"/>
    <property type="project" value="TreeGrafter"/>
</dbReference>
<evidence type="ECO:0000313" key="4">
    <source>
        <dbReference type="RefSeq" id="XP_022310168.1"/>
    </source>
</evidence>
<feature type="domain" description="B box-type" evidence="2">
    <location>
        <begin position="66"/>
        <end position="108"/>
    </location>
</feature>
<dbReference type="PANTHER" id="PTHR24104:SF25">
    <property type="entry name" value="PROTEIN LIN-41"/>
    <property type="match status" value="1"/>
</dbReference>
<dbReference type="SUPFAM" id="SSF63829">
    <property type="entry name" value="Calcium-dependent phosphotriesterase"/>
    <property type="match status" value="1"/>
</dbReference>
<dbReference type="GeneID" id="111115641"/>
<dbReference type="Gene3D" id="3.30.160.60">
    <property type="entry name" value="Classic Zinc Finger"/>
    <property type="match status" value="1"/>
</dbReference>
<dbReference type="GO" id="GO:0008270">
    <property type="term" value="F:zinc ion binding"/>
    <property type="evidence" value="ECO:0007669"/>
    <property type="project" value="UniProtKB-KW"/>
</dbReference>
<dbReference type="Gene3D" id="2.120.10.30">
    <property type="entry name" value="TolB, C-terminal domain"/>
    <property type="match status" value="1"/>
</dbReference>
<dbReference type="InterPro" id="IPR011042">
    <property type="entry name" value="6-blade_b-propeller_TolB-like"/>
</dbReference>
<dbReference type="CDD" id="cd19756">
    <property type="entry name" value="Bbox2"/>
    <property type="match status" value="1"/>
</dbReference>
<protein>
    <submittedName>
        <fullName evidence="4">Uncharacterized protein LOC111115641 isoform X1</fullName>
    </submittedName>
</protein>
<evidence type="ECO:0000259" key="2">
    <source>
        <dbReference type="PROSITE" id="PS50119"/>
    </source>
</evidence>